<evidence type="ECO:0000313" key="1">
    <source>
        <dbReference type="EMBL" id="KKS09349.1"/>
    </source>
</evidence>
<dbReference type="Proteomes" id="UP000033869">
    <property type="component" value="Unassembled WGS sequence"/>
</dbReference>
<accession>A0A0G0W8M8</accession>
<reference evidence="1 2" key="1">
    <citation type="journal article" date="2015" name="Nature">
        <title>rRNA introns, odd ribosomes, and small enigmatic genomes across a large radiation of phyla.</title>
        <authorList>
            <person name="Brown C.T."/>
            <person name="Hug L.A."/>
            <person name="Thomas B.C."/>
            <person name="Sharon I."/>
            <person name="Castelle C.J."/>
            <person name="Singh A."/>
            <person name="Wilkins M.J."/>
            <person name="Williams K.H."/>
            <person name="Banfield J.F."/>
        </authorList>
    </citation>
    <scope>NUCLEOTIDE SEQUENCE [LARGE SCALE GENOMIC DNA]</scope>
</reference>
<dbReference type="EMBL" id="LCBL01000002">
    <property type="protein sequence ID" value="KKS09349.1"/>
    <property type="molecule type" value="Genomic_DNA"/>
</dbReference>
<sequence length="223" mass="25413">MKSNNSMDIPNIIMETRKMKGYSGLGLGPVEETEFYLQGSLMEPIDALYSYRKWLGEEIDADGTLGVGDLNAEILNAIYEIESIFEIDFCDCSITIHMEGDYGQDELTNDIRRQIHDKVIDILIEKAYRTEDEVSVETSLGALRPTTAWYVKNIFENMTRTAQTARPSLPKDRKWSEEDIQTVVRLFGGALRAELSGDSIWNRSDLQQVAKKYVNEVFLPKPE</sequence>
<organism evidence="1 2">
    <name type="scientific">candidate division CPR2 bacterium GW2011_GWC1_41_48</name>
    <dbReference type="NCBI Taxonomy" id="1618344"/>
    <lineage>
        <taxon>Bacteria</taxon>
        <taxon>Bacteria division CPR2</taxon>
    </lineage>
</organism>
<evidence type="ECO:0000313" key="2">
    <source>
        <dbReference type="Proteomes" id="UP000033869"/>
    </source>
</evidence>
<name>A0A0G0W8M8_UNCC2</name>
<gene>
    <name evidence="1" type="ORF">UU65_C0002G0127</name>
</gene>
<comment type="caution">
    <text evidence="1">The sequence shown here is derived from an EMBL/GenBank/DDBJ whole genome shotgun (WGS) entry which is preliminary data.</text>
</comment>
<protein>
    <submittedName>
        <fullName evidence="1">Uncharacterized protein</fullName>
    </submittedName>
</protein>
<proteinExistence type="predicted"/>
<dbReference type="AlphaFoldDB" id="A0A0G0W8M8"/>